<dbReference type="InterPro" id="IPR036047">
    <property type="entry name" value="F-box-like_dom_sf"/>
</dbReference>
<proteinExistence type="predicted"/>
<dbReference type="PANTHER" id="PTHR20872">
    <property type="match status" value="1"/>
</dbReference>
<organism evidence="5">
    <name type="scientific">Hydatigena taeniaeformis</name>
    <name type="common">Feline tapeworm</name>
    <name type="synonym">Taenia taeniaeformis</name>
    <dbReference type="NCBI Taxonomy" id="6205"/>
    <lineage>
        <taxon>Eukaryota</taxon>
        <taxon>Metazoa</taxon>
        <taxon>Spiralia</taxon>
        <taxon>Lophotrochozoa</taxon>
        <taxon>Platyhelminthes</taxon>
        <taxon>Cestoda</taxon>
        <taxon>Eucestoda</taxon>
        <taxon>Cyclophyllidea</taxon>
        <taxon>Taeniidae</taxon>
        <taxon>Hydatigera</taxon>
    </lineage>
</organism>
<feature type="region of interest" description="Disordered" evidence="1">
    <location>
        <begin position="133"/>
        <end position="170"/>
    </location>
</feature>
<feature type="domain" description="F-box" evidence="2">
    <location>
        <begin position="1"/>
        <end position="41"/>
    </location>
</feature>
<dbReference type="CDD" id="cd22104">
    <property type="entry name" value="F-box_FBXO33"/>
    <property type="match status" value="1"/>
</dbReference>
<dbReference type="Pfam" id="PF12937">
    <property type="entry name" value="F-box-like"/>
    <property type="match status" value="1"/>
</dbReference>
<keyword evidence="4" id="KW-1185">Reference proteome</keyword>
<feature type="region of interest" description="Disordered" evidence="1">
    <location>
        <begin position="202"/>
        <end position="233"/>
    </location>
</feature>
<feature type="compositionally biased region" description="Low complexity" evidence="1">
    <location>
        <begin position="148"/>
        <end position="157"/>
    </location>
</feature>
<dbReference type="PANTHER" id="PTHR20872:SF1">
    <property type="entry name" value="F-BOX DOMAIN-CONTAINING PROTEIN"/>
    <property type="match status" value="1"/>
</dbReference>
<dbReference type="WBParaSite" id="TTAC_0000129001-mRNA-1">
    <property type="protein sequence ID" value="TTAC_0000129001-mRNA-1"/>
    <property type="gene ID" value="TTAC_0000129001"/>
</dbReference>
<protein>
    <submittedName>
        <fullName evidence="5">F-box domain-containing protein</fullName>
    </submittedName>
</protein>
<gene>
    <name evidence="3" type="ORF">TTAC_LOCUS1291</name>
</gene>
<name>A0A0R3WKP4_HYDTA</name>
<evidence type="ECO:0000256" key="1">
    <source>
        <dbReference type="SAM" id="MobiDB-lite"/>
    </source>
</evidence>
<evidence type="ECO:0000313" key="3">
    <source>
        <dbReference type="EMBL" id="VDM17751.1"/>
    </source>
</evidence>
<sequence>MPKLILVRVFAYLPWRDRAHAALVCKRWLNAFCSPEVWRSFTYHPPAQGLPRLQYDLKTYYLSKGIRNIGWHIQYLRFPETGDYFMLNRALSLIAEFFEAHPNPHKFSANSVVSTEILFPALAALEAALSPSSSSSSSLSPSEHRKSSFASSAATTDDSNEMERSDQQEMTEEIPLSILAEAVAGDPDLEKSIKLAMKLQQREYERRSSSSNSSSSLESGIGISSHSRTGASSQLSSSAPIRFQFRSASTTAPPSTSAVTGARGRRYQRSVSCKFPCPSNRLPYPPDTSNFPPPCVRAFSLDFHAEFDEASGVVYGSGGALFATIVRVLSQLKCLRALYLRNLFLSQSDARQLLIEVSTVRHFPFSISSNSTAMKYL</sequence>
<dbReference type="Proteomes" id="UP000274429">
    <property type="component" value="Unassembled WGS sequence"/>
</dbReference>
<evidence type="ECO:0000313" key="5">
    <source>
        <dbReference type="WBParaSite" id="TTAC_0000129001-mRNA-1"/>
    </source>
</evidence>
<dbReference type="STRING" id="6205.A0A0R3WKP4"/>
<reference evidence="5" key="1">
    <citation type="submission" date="2017-02" db="UniProtKB">
        <authorList>
            <consortium name="WormBaseParasite"/>
        </authorList>
    </citation>
    <scope>IDENTIFICATION</scope>
</reference>
<evidence type="ECO:0000259" key="2">
    <source>
        <dbReference type="PROSITE" id="PS50181"/>
    </source>
</evidence>
<dbReference type="EMBL" id="UYWX01000249">
    <property type="protein sequence ID" value="VDM17751.1"/>
    <property type="molecule type" value="Genomic_DNA"/>
</dbReference>
<dbReference type="SUPFAM" id="SSF81383">
    <property type="entry name" value="F-box domain"/>
    <property type="match status" value="1"/>
</dbReference>
<feature type="compositionally biased region" description="Low complexity" evidence="1">
    <location>
        <begin position="209"/>
        <end position="227"/>
    </location>
</feature>
<reference evidence="3 4" key="2">
    <citation type="submission" date="2018-11" db="EMBL/GenBank/DDBJ databases">
        <authorList>
            <consortium name="Pathogen Informatics"/>
        </authorList>
    </citation>
    <scope>NUCLEOTIDE SEQUENCE [LARGE SCALE GENOMIC DNA]</scope>
</reference>
<dbReference type="OrthoDB" id="9974792at2759"/>
<accession>A0A0R3WKP4</accession>
<dbReference type="PROSITE" id="PS50181">
    <property type="entry name" value="FBOX"/>
    <property type="match status" value="1"/>
</dbReference>
<dbReference type="Gene3D" id="1.20.1280.50">
    <property type="match status" value="1"/>
</dbReference>
<dbReference type="InterPro" id="IPR001810">
    <property type="entry name" value="F-box_dom"/>
</dbReference>
<dbReference type="SMART" id="SM00256">
    <property type="entry name" value="FBOX"/>
    <property type="match status" value="1"/>
</dbReference>
<dbReference type="AlphaFoldDB" id="A0A0R3WKP4"/>
<evidence type="ECO:0000313" key="4">
    <source>
        <dbReference type="Proteomes" id="UP000274429"/>
    </source>
</evidence>